<dbReference type="Gene3D" id="3.90.15.10">
    <property type="entry name" value="Topoisomerase I, Chain A, domain 3"/>
    <property type="match status" value="1"/>
</dbReference>
<evidence type="ECO:0000256" key="3">
    <source>
        <dbReference type="ARBA" id="ARBA00012891"/>
    </source>
</evidence>
<name>A0A5M6DMV7_9BACT</name>
<keyword evidence="6 9" id="KW-0413">Isomerase</keyword>
<dbReference type="Pfam" id="PF21338">
    <property type="entry name" value="Top1B_N_bact"/>
    <property type="match status" value="1"/>
</dbReference>
<proteinExistence type="inferred from homology"/>
<dbReference type="InterPro" id="IPR049331">
    <property type="entry name" value="Top1B_N_bact"/>
</dbReference>
<evidence type="ECO:0000259" key="7">
    <source>
        <dbReference type="Pfam" id="PF01028"/>
    </source>
</evidence>
<dbReference type="GO" id="GO:0003677">
    <property type="term" value="F:DNA binding"/>
    <property type="evidence" value="ECO:0007669"/>
    <property type="project" value="UniProtKB-KW"/>
</dbReference>
<dbReference type="Proteomes" id="UP000323426">
    <property type="component" value="Unassembled WGS sequence"/>
</dbReference>
<sequence length="359" mass="41095">MAKSLAEVDVHALYADPAGTASMAGLRYLPDTKKGITRVQEGEAFIFLDPKGEPVADEKTLERIKKLIIPPAWADVWISPSANGHIQVTGRDQKGRKQYIYHPKWRDVRSLTKFGRMIAFGESLPQMREHIEKDLAQRQLNKRKIAAIVLNLLDNSLIRIGNRYYAQSNKSYGLTTLRDRHVKIEGDNLKFSFVGKKGVEHEIDIQDRRLAKLVKKCKDIPGYDLFQYFDEEGNRQTLESGDVNEYIQEISQQDFTAKDFRTWGGTVLMVQCLEQLLDERPELEKEKTVKEAFKQVAKGLGNTPTVCSKYYVHPQVLDIFKEDKLYDYLKKHDAPSTGTSYLSPVEKMVLNMLKTVKPN</sequence>
<dbReference type="Gene3D" id="1.10.132.120">
    <property type="match status" value="1"/>
</dbReference>
<gene>
    <name evidence="9" type="ORF">F0145_07080</name>
</gene>
<evidence type="ECO:0000313" key="10">
    <source>
        <dbReference type="Proteomes" id="UP000323426"/>
    </source>
</evidence>
<accession>A0A5M6DMV7</accession>
<dbReference type="PROSITE" id="PS52038">
    <property type="entry name" value="TOPO_IB_2"/>
    <property type="match status" value="1"/>
</dbReference>
<dbReference type="EC" id="5.6.2.1" evidence="3"/>
<keyword evidence="5" id="KW-0238">DNA-binding</keyword>
<keyword evidence="4" id="KW-0799">Topoisomerase</keyword>
<dbReference type="InterPro" id="IPR013500">
    <property type="entry name" value="TopoI_cat_euk"/>
</dbReference>
<dbReference type="EMBL" id="VWSF01000004">
    <property type="protein sequence ID" value="KAA5547706.1"/>
    <property type="molecule type" value="Genomic_DNA"/>
</dbReference>
<dbReference type="Gene3D" id="3.30.66.10">
    <property type="entry name" value="DNA topoisomerase I domain"/>
    <property type="match status" value="1"/>
</dbReference>
<dbReference type="RefSeq" id="WP_150087625.1">
    <property type="nucleotide sequence ID" value="NZ_VWSF01000004.1"/>
</dbReference>
<dbReference type="GO" id="GO:0006265">
    <property type="term" value="P:DNA topological change"/>
    <property type="evidence" value="ECO:0007669"/>
    <property type="project" value="InterPro"/>
</dbReference>
<dbReference type="InterPro" id="IPR035447">
    <property type="entry name" value="DNA_topo_I_N_sf"/>
</dbReference>
<reference evidence="9 10" key="1">
    <citation type="submission" date="2019-09" db="EMBL/GenBank/DDBJ databases">
        <title>Genome sequence and assembly of Adhaeribacter sp.</title>
        <authorList>
            <person name="Chhetri G."/>
        </authorList>
    </citation>
    <scope>NUCLEOTIDE SEQUENCE [LARGE SCALE GENOMIC DNA]</scope>
    <source>
        <strain evidence="9 10">DK36</strain>
    </source>
</reference>
<dbReference type="InterPro" id="IPR014711">
    <property type="entry name" value="TopoI_cat_a-hlx-sub_euk"/>
</dbReference>
<feature type="domain" description="DNA topoisomerase IB N-terminal" evidence="8">
    <location>
        <begin position="45"/>
        <end position="92"/>
    </location>
</feature>
<evidence type="ECO:0000313" key="9">
    <source>
        <dbReference type="EMBL" id="KAA5547706.1"/>
    </source>
</evidence>
<organism evidence="9 10">
    <name type="scientific">Adhaeribacter rhizoryzae</name>
    <dbReference type="NCBI Taxonomy" id="2607907"/>
    <lineage>
        <taxon>Bacteria</taxon>
        <taxon>Pseudomonadati</taxon>
        <taxon>Bacteroidota</taxon>
        <taxon>Cytophagia</taxon>
        <taxon>Cytophagales</taxon>
        <taxon>Hymenobacteraceae</taxon>
        <taxon>Adhaeribacter</taxon>
    </lineage>
</organism>
<dbReference type="AlphaFoldDB" id="A0A5M6DMV7"/>
<comment type="caution">
    <text evidence="9">The sequence shown here is derived from an EMBL/GenBank/DDBJ whole genome shotgun (WGS) entry which is preliminary data.</text>
</comment>
<dbReference type="SUPFAM" id="SSF55869">
    <property type="entry name" value="DNA topoisomerase I domain"/>
    <property type="match status" value="1"/>
</dbReference>
<dbReference type="InterPro" id="IPR001631">
    <property type="entry name" value="TopoI"/>
</dbReference>
<evidence type="ECO:0000259" key="8">
    <source>
        <dbReference type="Pfam" id="PF21338"/>
    </source>
</evidence>
<evidence type="ECO:0000256" key="2">
    <source>
        <dbReference type="ARBA" id="ARBA00006645"/>
    </source>
</evidence>
<comment type="similarity">
    <text evidence="2">Belongs to the type IB topoisomerase family.</text>
</comment>
<feature type="domain" description="DNA topoisomerase I catalytic core eukaryotic-type" evidence="7">
    <location>
        <begin position="104"/>
        <end position="321"/>
    </location>
</feature>
<keyword evidence="10" id="KW-1185">Reference proteome</keyword>
<comment type="catalytic activity">
    <reaction evidence="1">
        <text>ATP-independent breakage of single-stranded DNA, followed by passage and rejoining.</text>
        <dbReference type="EC" id="5.6.2.1"/>
    </reaction>
</comment>
<dbReference type="InterPro" id="IPR011010">
    <property type="entry name" value="DNA_brk_join_enz"/>
</dbReference>
<dbReference type="PRINTS" id="PR00416">
    <property type="entry name" value="EUTPISMRASEI"/>
</dbReference>
<evidence type="ECO:0000256" key="4">
    <source>
        <dbReference type="ARBA" id="ARBA00023029"/>
    </source>
</evidence>
<evidence type="ECO:0000256" key="1">
    <source>
        <dbReference type="ARBA" id="ARBA00000213"/>
    </source>
</evidence>
<dbReference type="Pfam" id="PF01028">
    <property type="entry name" value="Topoisom_I"/>
    <property type="match status" value="1"/>
</dbReference>
<evidence type="ECO:0000256" key="5">
    <source>
        <dbReference type="ARBA" id="ARBA00023125"/>
    </source>
</evidence>
<evidence type="ECO:0000256" key="6">
    <source>
        <dbReference type="ARBA" id="ARBA00023235"/>
    </source>
</evidence>
<protein>
    <recommendedName>
        <fullName evidence="3">DNA topoisomerase</fullName>
        <ecNumber evidence="3">5.6.2.1</ecNumber>
    </recommendedName>
</protein>
<dbReference type="SUPFAM" id="SSF56349">
    <property type="entry name" value="DNA breaking-rejoining enzymes"/>
    <property type="match status" value="1"/>
</dbReference>
<dbReference type="GO" id="GO:0003917">
    <property type="term" value="F:DNA topoisomerase type I (single strand cut, ATP-independent) activity"/>
    <property type="evidence" value="ECO:0007669"/>
    <property type="project" value="UniProtKB-EC"/>
</dbReference>